<dbReference type="InterPro" id="IPR016087">
    <property type="entry name" value="Chalcone_isomerase"/>
</dbReference>
<evidence type="ECO:0000256" key="1">
    <source>
        <dbReference type="ARBA" id="ARBA00007166"/>
    </source>
</evidence>
<accession>A0A9R0HRW8</accession>
<dbReference type="KEGG" id="soe:110775438"/>
<sequence>MLVGNDVIVDDIAFAPQVTLTKSLPLLGYGCTELEIHFLQIKFTAIGVYMEREVVQHLQKWKGKSGKELADDDDFFDALTAAPVETVIKAVVIKEIKASQLGTQLEGSVRDRLAAADKYEEEEEAALEKVAEFFPTKYLKKDSFFTFSFFASGTAQITITTDEKEETTTAVENKNVVEMIKKWYLGGSRSVTPSTIECLCNNLSAELSN</sequence>
<dbReference type="GeneID" id="110775438"/>
<dbReference type="Gene3D" id="3.50.70.10">
    <property type="match status" value="1"/>
</dbReference>
<dbReference type="InterPro" id="IPR044191">
    <property type="entry name" value="CHI3-like"/>
</dbReference>
<dbReference type="RefSeq" id="XP_021835731.1">
    <property type="nucleotide sequence ID" value="XM_021980039.2"/>
</dbReference>
<dbReference type="Pfam" id="PF02431">
    <property type="entry name" value="Chalcone"/>
    <property type="match status" value="1"/>
</dbReference>
<dbReference type="Proteomes" id="UP000813463">
    <property type="component" value="Chromosome 1"/>
</dbReference>
<keyword evidence="4" id="KW-1185">Reference proteome</keyword>
<evidence type="ECO:0000313" key="4">
    <source>
        <dbReference type="Proteomes" id="UP000813463"/>
    </source>
</evidence>
<dbReference type="PANTHER" id="PTHR47588">
    <property type="entry name" value="CHALCONE--FLAVONONE ISOMERASE 3-RELATED"/>
    <property type="match status" value="1"/>
</dbReference>
<reference evidence="4" key="1">
    <citation type="journal article" date="2021" name="Nat. Commun.">
        <title>Genomic analyses provide insights into spinach domestication and the genetic basis of agronomic traits.</title>
        <authorList>
            <person name="Cai X."/>
            <person name="Sun X."/>
            <person name="Xu C."/>
            <person name="Sun H."/>
            <person name="Wang X."/>
            <person name="Ge C."/>
            <person name="Zhang Z."/>
            <person name="Wang Q."/>
            <person name="Fei Z."/>
            <person name="Jiao C."/>
            <person name="Wang Q."/>
        </authorList>
    </citation>
    <scope>NUCLEOTIDE SEQUENCE [LARGE SCALE GENOMIC DNA]</scope>
    <source>
        <strain evidence="4">cv. Varoflay</strain>
    </source>
</reference>
<dbReference type="InterPro" id="IPR016089">
    <property type="entry name" value="Chalcone_isomerase_bundle_sf"/>
</dbReference>
<comment type="similarity">
    <text evidence="1 2">Belongs to the chalcone isomerase family.</text>
</comment>
<proteinExistence type="inferred from homology"/>
<name>A0A9R0HRW8_SPIOL</name>
<gene>
    <name evidence="5" type="primary">LOC110775438</name>
</gene>
<dbReference type="PANTHER" id="PTHR47588:SF1">
    <property type="entry name" value="CHALCONE--FLAVANONE ISOMERASE 3-RELATED"/>
    <property type="match status" value="1"/>
</dbReference>
<reference evidence="5" key="2">
    <citation type="submission" date="2025-08" db="UniProtKB">
        <authorList>
            <consortium name="RefSeq"/>
        </authorList>
    </citation>
    <scope>IDENTIFICATION</scope>
    <source>
        <tissue evidence="5">Leaf</tissue>
    </source>
</reference>
<dbReference type="InterPro" id="IPR036298">
    <property type="entry name" value="Chalcone_isomerase_sf"/>
</dbReference>
<dbReference type="InterPro" id="IPR016088">
    <property type="entry name" value="Chalcone_isomerase_3-sand"/>
</dbReference>
<dbReference type="SUPFAM" id="SSF54626">
    <property type="entry name" value="Chalcone isomerase"/>
    <property type="match status" value="1"/>
</dbReference>
<protein>
    <recommendedName>
        <fullName evidence="2">Chalcone-flavonone isomerase family protein</fullName>
    </recommendedName>
</protein>
<dbReference type="AlphaFoldDB" id="A0A9R0HRW8"/>
<organism evidence="4 5">
    <name type="scientific">Spinacia oleracea</name>
    <name type="common">Spinach</name>
    <dbReference type="NCBI Taxonomy" id="3562"/>
    <lineage>
        <taxon>Eukaryota</taxon>
        <taxon>Viridiplantae</taxon>
        <taxon>Streptophyta</taxon>
        <taxon>Embryophyta</taxon>
        <taxon>Tracheophyta</taxon>
        <taxon>Spermatophyta</taxon>
        <taxon>Magnoliopsida</taxon>
        <taxon>eudicotyledons</taxon>
        <taxon>Gunneridae</taxon>
        <taxon>Pentapetalae</taxon>
        <taxon>Caryophyllales</taxon>
        <taxon>Chenopodiaceae</taxon>
        <taxon>Chenopodioideae</taxon>
        <taxon>Anserineae</taxon>
        <taxon>Spinacia</taxon>
    </lineage>
</organism>
<evidence type="ECO:0000313" key="5">
    <source>
        <dbReference type="RefSeq" id="XP_021835731.1"/>
    </source>
</evidence>
<feature type="domain" description="Chalcone isomerase" evidence="3">
    <location>
        <begin position="9"/>
        <end position="205"/>
    </location>
</feature>
<dbReference type="GO" id="GO:0016872">
    <property type="term" value="F:intramolecular lyase activity"/>
    <property type="evidence" value="ECO:0007669"/>
    <property type="project" value="InterPro"/>
</dbReference>
<evidence type="ECO:0000259" key="3">
    <source>
        <dbReference type="Pfam" id="PF02431"/>
    </source>
</evidence>
<evidence type="ECO:0000256" key="2">
    <source>
        <dbReference type="RuleBase" id="RU361158"/>
    </source>
</evidence>
<dbReference type="OrthoDB" id="1883168at2759"/>
<dbReference type="Gene3D" id="1.10.890.20">
    <property type="match status" value="1"/>
</dbReference>